<reference evidence="1" key="1">
    <citation type="submission" date="2024-08" db="EMBL/GenBank/DDBJ databases">
        <title>Lentilactobacillus sp. nov., isolated from tree bark.</title>
        <authorList>
            <person name="Phuengjayaem S."/>
            <person name="Tanasupawat S."/>
        </authorList>
    </citation>
    <scope>NUCLEOTIDE SEQUENCE</scope>
    <source>
        <strain evidence="1">SPB1-3</strain>
    </source>
</reference>
<dbReference type="EMBL" id="CP168151">
    <property type="protein sequence ID" value="XFD40515.1"/>
    <property type="molecule type" value="Genomic_DNA"/>
</dbReference>
<evidence type="ECO:0000313" key="2">
    <source>
        <dbReference type="Proteomes" id="UP001149860"/>
    </source>
</evidence>
<organism evidence="1 2">
    <name type="scientific">Lentilactobacillus terminaliae</name>
    <dbReference type="NCBI Taxonomy" id="3003483"/>
    <lineage>
        <taxon>Bacteria</taxon>
        <taxon>Bacillati</taxon>
        <taxon>Bacillota</taxon>
        <taxon>Bacilli</taxon>
        <taxon>Lactobacillales</taxon>
        <taxon>Lactobacillaceae</taxon>
        <taxon>Lentilactobacillus</taxon>
    </lineage>
</organism>
<accession>A0ACD5DHV3</accession>
<protein>
    <submittedName>
        <fullName evidence="1">Glucosaminidase domain-containing protein</fullName>
    </submittedName>
</protein>
<gene>
    <name evidence="1" type="ORF">O0236_004215</name>
</gene>
<evidence type="ECO:0000313" key="1">
    <source>
        <dbReference type="EMBL" id="XFD40515.1"/>
    </source>
</evidence>
<proteinExistence type="predicted"/>
<name>A0ACD5DHV3_9LACO</name>
<dbReference type="Proteomes" id="UP001149860">
    <property type="component" value="Chromosome"/>
</dbReference>
<keyword evidence="2" id="KW-1185">Reference proteome</keyword>
<sequence>MKLKAMRKTLVLSWATLLSIGGLSCFNRIADADSNTTTTQTTFINQYKGDVQKAASKYKLYASVMMAQAATESGWGQSQLTKQANNFFGIKGAFNGQSVAMPTTEYDQNGQIQNTTANFRKYPTAYDSFSDNGNLLRNGITGNPSFYSGTWKENANTYQDAANALTGKYATAPNYGSSLINLIQQYNLSQLFDEDSGGTDNNDSNSSNTNANNDHSSSTSSSKPLETAKYTKSDPNQMVLLSSTFNKYYVYNHVKGTNNKEKRYTFKSLNINRPVWVYLDMKAVKSGAKTNWYRIRFYKNESSKKYWVYSPVLAFPNTFYTKNSGTITVNSKSKSDLYNHVYGSDYLAKSVGKISALKENEKYPVDGEAIVDSGQGELWYRIKFNGKSGWIKSSEIESYTADIVYVKVNLTKKLLSTVKSGYAYNHVPTTTGAKKYTLKKLGITSKSKLDSNMVSYDVNSSGVWYRVVAPKDNKTYWIASSLLK</sequence>